<dbReference type="Pfam" id="PF00646">
    <property type="entry name" value="F-box"/>
    <property type="match status" value="1"/>
</dbReference>
<dbReference type="SUPFAM" id="SSF101148">
    <property type="entry name" value="Plant invertase/pectin methylesterase inhibitor"/>
    <property type="match status" value="1"/>
</dbReference>
<dbReference type="InterPro" id="IPR035513">
    <property type="entry name" value="Invertase/methylesterase_inhib"/>
</dbReference>
<reference evidence="2 3" key="1">
    <citation type="submission" date="2021-07" db="EMBL/GenBank/DDBJ databases">
        <title>The Aristolochia fimbriata genome: insights into angiosperm evolution, floral development and chemical biosynthesis.</title>
        <authorList>
            <person name="Jiao Y."/>
        </authorList>
    </citation>
    <scope>NUCLEOTIDE SEQUENCE [LARGE SCALE GENOMIC DNA]</scope>
    <source>
        <strain evidence="2">IBCAS-2021</strain>
        <tissue evidence="2">Leaf</tissue>
    </source>
</reference>
<dbReference type="CDD" id="cd22157">
    <property type="entry name" value="F-box_AtFBW1-like"/>
    <property type="match status" value="1"/>
</dbReference>
<comment type="caution">
    <text evidence="2">The sequence shown here is derived from an EMBL/GenBank/DDBJ whole genome shotgun (WGS) entry which is preliminary data.</text>
</comment>
<sequence length="615" mass="69552">MSSLVSADADLVHRMCEQFRDLHGDEDLDDGRGGPFDHCKSCLYEKAESEKADVCGLTEMLFNCAVSALASALQITTQLIDDDYPADDPRRGPLERCVVVFRTSREVMNNAYPYFRGPQYEYERGRALVRNARAICFQGCIGAFDSTGVVPEELLQPMTEFDDLCNEIWLVTDDLRFSSSILCTTQRQRGRRGEISKDGRSMEDLMVRKMGLNSEYCCDHQSSSSNLSEELLIEILVRLPLKSLVRFKCVSRSWRQIISDPRFQTRLPFITTTAGLFYQKWDVFHLGQVLGYASVSSSTKTSTPDLHDLGTYNCNLNFIPNHPNLRLMDSRNGLLLFLHGSARPPMPYVYHGSHPPHPDVFFVCNPITRRWVSLPQCPEVNHWLDCFLVSDKSSSHQYHFSVVRIGSVISSRLKLSVFHSEKGEWVDSSNITTPNNRGFLTSRGIVSADGRIVYRVAIPRYLLKIDLQEQTCGEIELPENPSGLPCFGLYGTKNHLRCALFRGRSQLQIWDLILMSDEDADGKEEAAGWVLKHSNCIEPLIKPRFGWSGMMRLLAFHSELKVLYLGFSNKIISYSIDDERVEVITTFARNFDLDGAMKVHPFVPCIALSLGAPPA</sequence>
<dbReference type="Proteomes" id="UP000825729">
    <property type="component" value="Unassembled WGS sequence"/>
</dbReference>
<evidence type="ECO:0000313" key="2">
    <source>
        <dbReference type="EMBL" id="KAG9455562.1"/>
    </source>
</evidence>
<dbReference type="PANTHER" id="PTHR35546">
    <property type="entry name" value="F-BOX PROTEIN INTERACTION DOMAIN PROTEIN-RELATED"/>
    <property type="match status" value="1"/>
</dbReference>
<dbReference type="SMART" id="SM00256">
    <property type="entry name" value="FBOX"/>
    <property type="match status" value="1"/>
</dbReference>
<evidence type="ECO:0000259" key="1">
    <source>
        <dbReference type="PROSITE" id="PS50181"/>
    </source>
</evidence>
<organism evidence="2 3">
    <name type="scientific">Aristolochia fimbriata</name>
    <name type="common">White veined hardy Dutchman's pipe vine</name>
    <dbReference type="NCBI Taxonomy" id="158543"/>
    <lineage>
        <taxon>Eukaryota</taxon>
        <taxon>Viridiplantae</taxon>
        <taxon>Streptophyta</taxon>
        <taxon>Embryophyta</taxon>
        <taxon>Tracheophyta</taxon>
        <taxon>Spermatophyta</taxon>
        <taxon>Magnoliopsida</taxon>
        <taxon>Magnoliidae</taxon>
        <taxon>Piperales</taxon>
        <taxon>Aristolochiaceae</taxon>
        <taxon>Aristolochia</taxon>
    </lineage>
</organism>
<dbReference type="AlphaFoldDB" id="A0AAV7F6E1"/>
<dbReference type="SUPFAM" id="SSF81383">
    <property type="entry name" value="F-box domain"/>
    <property type="match status" value="1"/>
</dbReference>
<feature type="domain" description="F-box" evidence="1">
    <location>
        <begin position="221"/>
        <end position="267"/>
    </location>
</feature>
<evidence type="ECO:0000313" key="3">
    <source>
        <dbReference type="Proteomes" id="UP000825729"/>
    </source>
</evidence>
<name>A0AAV7F6E1_ARIFI</name>
<dbReference type="InterPro" id="IPR001810">
    <property type="entry name" value="F-box_dom"/>
</dbReference>
<proteinExistence type="predicted"/>
<gene>
    <name evidence="2" type="ORF">H6P81_000070</name>
</gene>
<dbReference type="PROSITE" id="PS50181">
    <property type="entry name" value="FBOX"/>
    <property type="match status" value="1"/>
</dbReference>
<dbReference type="Gene3D" id="1.20.140.40">
    <property type="entry name" value="Invertase/pectin methylesterase inhibitor family protein"/>
    <property type="match status" value="1"/>
</dbReference>
<dbReference type="EMBL" id="JAINDJ010000002">
    <property type="protein sequence ID" value="KAG9455562.1"/>
    <property type="molecule type" value="Genomic_DNA"/>
</dbReference>
<accession>A0AAV7F6E1</accession>
<dbReference type="Gene3D" id="1.20.1280.50">
    <property type="match status" value="1"/>
</dbReference>
<dbReference type="InterPro" id="IPR055290">
    <property type="entry name" value="At3g26010-like"/>
</dbReference>
<keyword evidence="3" id="KW-1185">Reference proteome</keyword>
<dbReference type="PANTHER" id="PTHR35546:SF130">
    <property type="entry name" value="EXPRESSED PROTEIN"/>
    <property type="match status" value="1"/>
</dbReference>
<dbReference type="InterPro" id="IPR036047">
    <property type="entry name" value="F-box-like_dom_sf"/>
</dbReference>
<protein>
    <recommendedName>
        <fullName evidence="1">F-box domain-containing protein</fullName>
    </recommendedName>
</protein>